<comment type="caution">
    <text evidence="6">The sequence shown here is derived from an EMBL/GenBank/DDBJ whole genome shotgun (WGS) entry which is preliminary data.</text>
</comment>
<organism evidence="6 7">
    <name type="scientific">Magnetospirillum sulfuroxidans</name>
    <dbReference type="NCBI Taxonomy" id="611300"/>
    <lineage>
        <taxon>Bacteria</taxon>
        <taxon>Pseudomonadati</taxon>
        <taxon>Pseudomonadota</taxon>
        <taxon>Alphaproteobacteria</taxon>
        <taxon>Rhodospirillales</taxon>
        <taxon>Rhodospirillaceae</taxon>
        <taxon>Magnetospirillum</taxon>
    </lineage>
</organism>
<sequence length="63" mass="6975">MSTLSSWVMLLLPVLVATVLLVGLLGFVRNGPWYQRHAHTLMKMRVGLQFLTIALLLALVALS</sequence>
<accession>A0ABS5I7M9</accession>
<dbReference type="InterPro" id="IPR007667">
    <property type="entry name" value="Hypoxia_induced_domain"/>
</dbReference>
<dbReference type="PROSITE" id="PS51503">
    <property type="entry name" value="HIG1"/>
    <property type="match status" value="1"/>
</dbReference>
<feature type="transmembrane region" description="Helical" evidence="4">
    <location>
        <begin position="6"/>
        <end position="25"/>
    </location>
</feature>
<evidence type="ECO:0000259" key="5">
    <source>
        <dbReference type="PROSITE" id="PS51503"/>
    </source>
</evidence>
<proteinExistence type="predicted"/>
<name>A0ABS5I7M9_9PROT</name>
<evidence type="ECO:0000256" key="1">
    <source>
        <dbReference type="ARBA" id="ARBA00022692"/>
    </source>
</evidence>
<gene>
    <name evidence="6" type="ORF">KEC16_01650</name>
</gene>
<feature type="domain" description="HIG1" evidence="5">
    <location>
        <begin position="1"/>
        <end position="63"/>
    </location>
</feature>
<evidence type="ECO:0000256" key="2">
    <source>
        <dbReference type="ARBA" id="ARBA00022989"/>
    </source>
</evidence>
<keyword evidence="2 4" id="KW-1133">Transmembrane helix</keyword>
<evidence type="ECO:0000256" key="4">
    <source>
        <dbReference type="SAM" id="Phobius"/>
    </source>
</evidence>
<keyword evidence="7" id="KW-1185">Reference proteome</keyword>
<dbReference type="Pfam" id="PF04588">
    <property type="entry name" value="HIG_1_N"/>
    <property type="match status" value="1"/>
</dbReference>
<evidence type="ECO:0000313" key="6">
    <source>
        <dbReference type="EMBL" id="MBR9970415.1"/>
    </source>
</evidence>
<evidence type="ECO:0000256" key="3">
    <source>
        <dbReference type="ARBA" id="ARBA00023136"/>
    </source>
</evidence>
<keyword evidence="3 4" id="KW-0472">Membrane</keyword>
<dbReference type="Proteomes" id="UP000680714">
    <property type="component" value="Unassembled WGS sequence"/>
</dbReference>
<evidence type="ECO:0000313" key="7">
    <source>
        <dbReference type="Proteomes" id="UP000680714"/>
    </source>
</evidence>
<dbReference type="EMBL" id="JAGTUF010000001">
    <property type="protein sequence ID" value="MBR9970415.1"/>
    <property type="molecule type" value="Genomic_DNA"/>
</dbReference>
<reference evidence="6 7" key="1">
    <citation type="submission" date="2021-04" db="EMBL/GenBank/DDBJ databases">
        <title>Magnetospirillum sulfuroxidans sp. nov., a facultative chemolithoautotrophic sulfur-oxidizing alphaproteobacterium isolated from freshwater sediment and proposals for Paramagetospirillum gen. nov., and Magnetospirillaceae fam. nov.</title>
        <authorList>
            <person name="Koziaeva V."/>
            <person name="Geelhoed J.S."/>
            <person name="Sorokin D.Y."/>
            <person name="Grouzdev D.S."/>
        </authorList>
    </citation>
    <scope>NUCLEOTIDE SEQUENCE [LARGE SCALE GENOMIC DNA]</scope>
    <source>
        <strain evidence="6 7">J10</strain>
    </source>
</reference>
<protein>
    <submittedName>
        <fullName evidence="6">HIG1 domain-containing protein</fullName>
    </submittedName>
</protein>
<feature type="transmembrane region" description="Helical" evidence="4">
    <location>
        <begin position="46"/>
        <end position="62"/>
    </location>
</feature>
<keyword evidence="1 4" id="KW-0812">Transmembrane</keyword>
<dbReference type="RefSeq" id="WP_211545909.1">
    <property type="nucleotide sequence ID" value="NZ_JAGTUF010000001.1"/>
</dbReference>